<evidence type="ECO:0000256" key="2">
    <source>
        <dbReference type="ARBA" id="ARBA00022448"/>
    </source>
</evidence>
<evidence type="ECO:0000256" key="1">
    <source>
        <dbReference type="ARBA" id="ARBA00005417"/>
    </source>
</evidence>
<dbReference type="PANTHER" id="PTHR43335">
    <property type="entry name" value="ABC TRANSPORTER, ATP-BINDING PROTEIN"/>
    <property type="match status" value="1"/>
</dbReference>
<reference evidence="7" key="1">
    <citation type="submission" date="2016-05" db="EMBL/GenBank/DDBJ databases">
        <title>Paenibacillus oryzae. sp. nov., isolated from the rice root.</title>
        <authorList>
            <person name="Zhang J."/>
            <person name="Zhang X."/>
        </authorList>
    </citation>
    <scope>NUCLEOTIDE SEQUENCE [LARGE SCALE GENOMIC DNA]</scope>
    <source>
        <strain evidence="7">KCTC13222</strain>
    </source>
</reference>
<dbReference type="InterPro" id="IPR003593">
    <property type="entry name" value="AAA+_ATPase"/>
</dbReference>
<evidence type="ECO:0000313" key="6">
    <source>
        <dbReference type="EMBL" id="OCT12263.1"/>
    </source>
</evidence>
<comment type="similarity">
    <text evidence="1">Belongs to the ABC transporter superfamily.</text>
</comment>
<sequence length="247" mass="27876">MTTILETTALSRVYRNDRGIRDMTLQLHEGDVYGLLGPNGAGKTTFLKLITGLIRPDQGTISLFQKDLAEHFAQGMVQVGSMIESADFHDFISAWQYLELVARFYPSVTTKRMEEVLELVGLRKVRKEKIKGFSTGMKQKLALAAAILPEPKFVILDEPTNGLDIEGTVMFRKLIKHLSEEKGTSFLISSHMIHELEQLCNRVGIVVDGRLRKEGYVSDLLQNNQSLEQFYIDELQLTKEKEGLESA</sequence>
<dbReference type="RefSeq" id="WP_065856390.1">
    <property type="nucleotide sequence ID" value="NZ_LYPC01000027.1"/>
</dbReference>
<dbReference type="STRING" id="512399.A8709_30995"/>
<dbReference type="Pfam" id="PF00005">
    <property type="entry name" value="ABC_tran"/>
    <property type="match status" value="1"/>
</dbReference>
<dbReference type="SUPFAM" id="SSF52540">
    <property type="entry name" value="P-loop containing nucleoside triphosphate hydrolases"/>
    <property type="match status" value="1"/>
</dbReference>
<keyword evidence="3" id="KW-0547">Nucleotide-binding</keyword>
<evidence type="ECO:0000313" key="7">
    <source>
        <dbReference type="Proteomes" id="UP000093309"/>
    </source>
</evidence>
<dbReference type="InterPro" id="IPR003439">
    <property type="entry name" value="ABC_transporter-like_ATP-bd"/>
</dbReference>
<keyword evidence="7" id="KW-1185">Reference proteome</keyword>
<dbReference type="EMBL" id="LYPC01000027">
    <property type="protein sequence ID" value="OCT12263.1"/>
    <property type="molecule type" value="Genomic_DNA"/>
</dbReference>
<feature type="domain" description="ABC transporter" evidence="5">
    <location>
        <begin position="5"/>
        <end position="233"/>
    </location>
</feature>
<organism evidence="6 7">
    <name type="scientific">Paenibacillus pectinilyticus</name>
    <dbReference type="NCBI Taxonomy" id="512399"/>
    <lineage>
        <taxon>Bacteria</taxon>
        <taxon>Bacillati</taxon>
        <taxon>Bacillota</taxon>
        <taxon>Bacilli</taxon>
        <taxon>Bacillales</taxon>
        <taxon>Paenibacillaceae</taxon>
        <taxon>Paenibacillus</taxon>
    </lineage>
</organism>
<dbReference type="InterPro" id="IPR027417">
    <property type="entry name" value="P-loop_NTPase"/>
</dbReference>
<dbReference type="PANTHER" id="PTHR43335:SF4">
    <property type="entry name" value="ABC TRANSPORTER, ATP-BINDING PROTEIN"/>
    <property type="match status" value="1"/>
</dbReference>
<name>A0A1C0ZVY3_9BACL</name>
<evidence type="ECO:0000259" key="5">
    <source>
        <dbReference type="PROSITE" id="PS50893"/>
    </source>
</evidence>
<dbReference type="SMART" id="SM00382">
    <property type="entry name" value="AAA"/>
    <property type="match status" value="1"/>
</dbReference>
<gene>
    <name evidence="6" type="ORF">A8709_30995</name>
</gene>
<keyword evidence="2" id="KW-0813">Transport</keyword>
<evidence type="ECO:0000256" key="3">
    <source>
        <dbReference type="ARBA" id="ARBA00022741"/>
    </source>
</evidence>
<accession>A0A1C0ZVY3</accession>
<protein>
    <submittedName>
        <fullName evidence="6">ABC transporter</fullName>
    </submittedName>
</protein>
<dbReference type="GO" id="GO:0016887">
    <property type="term" value="F:ATP hydrolysis activity"/>
    <property type="evidence" value="ECO:0007669"/>
    <property type="project" value="InterPro"/>
</dbReference>
<dbReference type="OrthoDB" id="9804819at2"/>
<proteinExistence type="inferred from homology"/>
<dbReference type="Proteomes" id="UP000093309">
    <property type="component" value="Unassembled WGS sequence"/>
</dbReference>
<dbReference type="AlphaFoldDB" id="A0A1C0ZVY3"/>
<evidence type="ECO:0000256" key="4">
    <source>
        <dbReference type="ARBA" id="ARBA00022840"/>
    </source>
</evidence>
<dbReference type="PROSITE" id="PS50893">
    <property type="entry name" value="ABC_TRANSPORTER_2"/>
    <property type="match status" value="1"/>
</dbReference>
<dbReference type="GO" id="GO:0005524">
    <property type="term" value="F:ATP binding"/>
    <property type="evidence" value="ECO:0007669"/>
    <property type="project" value="UniProtKB-KW"/>
</dbReference>
<comment type="caution">
    <text evidence="6">The sequence shown here is derived from an EMBL/GenBank/DDBJ whole genome shotgun (WGS) entry which is preliminary data.</text>
</comment>
<dbReference type="Gene3D" id="3.40.50.300">
    <property type="entry name" value="P-loop containing nucleotide triphosphate hydrolases"/>
    <property type="match status" value="1"/>
</dbReference>
<keyword evidence="4" id="KW-0067">ATP-binding</keyword>